<reference evidence="5" key="1">
    <citation type="submission" date="2009-09" db="EMBL/GenBank/DDBJ databases">
        <authorList>
            <person name="Weinstock G."/>
            <person name="Sodergren E."/>
            <person name="Clifton S."/>
            <person name="Fulton L."/>
            <person name="Fulton B."/>
            <person name="Courtney L."/>
            <person name="Fronick C."/>
            <person name="Harrison M."/>
            <person name="Strong C."/>
            <person name="Farmer C."/>
            <person name="Delahaunty K."/>
            <person name="Markovic C."/>
            <person name="Hall O."/>
            <person name="Minx P."/>
            <person name="Tomlinson C."/>
            <person name="Mitreva M."/>
            <person name="Nelson J."/>
            <person name="Hou S."/>
            <person name="Wollam A."/>
            <person name="Pepin K.H."/>
            <person name="Johnson M."/>
            <person name="Bhonagiri V."/>
            <person name="Nash W.E."/>
            <person name="Warren W."/>
            <person name="Chinwalla A."/>
            <person name="Mardis E.R."/>
            <person name="Wilson R.K."/>
        </authorList>
    </citation>
    <scope>NUCLEOTIDE SEQUENCE [LARGE SCALE GENOMIC DNA]</scope>
    <source>
        <strain evidence="5">DSM 20544</strain>
    </source>
</reference>
<dbReference type="eggNOG" id="COG1396">
    <property type="taxonomic scope" value="Bacteria"/>
</dbReference>
<dbReference type="GO" id="GO:0005829">
    <property type="term" value="C:cytosol"/>
    <property type="evidence" value="ECO:0007669"/>
    <property type="project" value="TreeGrafter"/>
</dbReference>
<dbReference type="GO" id="GO:0003700">
    <property type="term" value="F:DNA-binding transcription factor activity"/>
    <property type="evidence" value="ECO:0007669"/>
    <property type="project" value="TreeGrafter"/>
</dbReference>
<gene>
    <name evidence="5" type="ORF">MITSMUL_04464</name>
</gene>
<evidence type="ECO:0000313" key="5">
    <source>
        <dbReference type="EMBL" id="EEX68935.1"/>
    </source>
</evidence>
<dbReference type="EMBL" id="ABWK02000014">
    <property type="protein sequence ID" value="EEX68935.1"/>
    <property type="molecule type" value="Genomic_DNA"/>
</dbReference>
<dbReference type="GO" id="GO:0003677">
    <property type="term" value="F:DNA binding"/>
    <property type="evidence" value="ECO:0007669"/>
    <property type="project" value="UniProtKB-KW"/>
</dbReference>
<dbReference type="InterPro" id="IPR010982">
    <property type="entry name" value="Lambda_DNA-bd_dom_sf"/>
</dbReference>
<keyword evidence="2 5" id="KW-0238">DNA-binding</keyword>
<evidence type="ECO:0000256" key="2">
    <source>
        <dbReference type="ARBA" id="ARBA00023125"/>
    </source>
</evidence>
<dbReference type="SUPFAM" id="SSF51182">
    <property type="entry name" value="RmlC-like cupins"/>
    <property type="match status" value="1"/>
</dbReference>
<dbReference type="InterPro" id="IPR050807">
    <property type="entry name" value="TransReg_Diox_bact_type"/>
</dbReference>
<dbReference type="SUPFAM" id="SSF47413">
    <property type="entry name" value="lambda repressor-like DNA-binding domains"/>
    <property type="match status" value="1"/>
</dbReference>
<accession>C9KMM8</accession>
<proteinExistence type="predicted"/>
<dbReference type="AlphaFoldDB" id="C9KMM8"/>
<dbReference type="PATRIC" id="fig|500635.8.peg.791"/>
<dbReference type="Gene3D" id="2.60.120.10">
    <property type="entry name" value="Jelly Rolls"/>
    <property type="match status" value="1"/>
</dbReference>
<dbReference type="Pfam" id="PF01381">
    <property type="entry name" value="HTH_3"/>
    <property type="match status" value="1"/>
</dbReference>
<dbReference type="STRING" id="500635.MITSMUL_04464"/>
<keyword evidence="6" id="KW-1185">Reference proteome</keyword>
<dbReference type="InterPro" id="IPR001387">
    <property type="entry name" value="Cro/C1-type_HTH"/>
</dbReference>
<organism evidence="5 6">
    <name type="scientific">Mitsuokella multacida DSM 20544</name>
    <dbReference type="NCBI Taxonomy" id="500635"/>
    <lineage>
        <taxon>Bacteria</taxon>
        <taxon>Bacillati</taxon>
        <taxon>Bacillota</taxon>
        <taxon>Negativicutes</taxon>
        <taxon>Selenomonadales</taxon>
        <taxon>Selenomonadaceae</taxon>
        <taxon>Mitsuokella</taxon>
    </lineage>
</organism>
<evidence type="ECO:0000256" key="1">
    <source>
        <dbReference type="ARBA" id="ARBA00023015"/>
    </source>
</evidence>
<dbReference type="PROSITE" id="PS50943">
    <property type="entry name" value="HTH_CROC1"/>
    <property type="match status" value="1"/>
</dbReference>
<dbReference type="eggNOG" id="COG1917">
    <property type="taxonomic scope" value="Bacteria"/>
</dbReference>
<sequence length="219" mass="24468">MIAITVGEEDILTMSLFCSILKENQMTRNTREGEDMDYLVHNIAINLNHIRKAKGMSLDVVAEQTGVSKSMLAAIEKGAANPSIGVLGKIMSGLRIELTDLTQSPRQDAYLVDVEKLTPTKDVAGEYRVWTCFPIADNHVVEIYRIDVEPGGTYRSGGHGERTKEYVFVLEGELSLELANQKVYTIEAGQSFRFSSEEEHIYRNHGKEKISFASFFVVS</sequence>
<dbReference type="PANTHER" id="PTHR46797">
    <property type="entry name" value="HTH-TYPE TRANSCRIPTIONAL REGULATOR"/>
    <property type="match status" value="1"/>
</dbReference>
<dbReference type="PANTHER" id="PTHR46797:SF23">
    <property type="entry name" value="HTH-TYPE TRANSCRIPTIONAL REGULATOR SUTR"/>
    <property type="match status" value="1"/>
</dbReference>
<dbReference type="InterPro" id="IPR011051">
    <property type="entry name" value="RmlC_Cupin_sf"/>
</dbReference>
<evidence type="ECO:0000256" key="3">
    <source>
        <dbReference type="ARBA" id="ARBA00023163"/>
    </source>
</evidence>
<dbReference type="InterPro" id="IPR014710">
    <property type="entry name" value="RmlC-like_jellyroll"/>
</dbReference>
<dbReference type="CDD" id="cd00093">
    <property type="entry name" value="HTH_XRE"/>
    <property type="match status" value="1"/>
</dbReference>
<dbReference type="CDD" id="cd02209">
    <property type="entry name" value="cupin_XRE_C"/>
    <property type="match status" value="1"/>
</dbReference>
<name>C9KMM8_9FIRM</name>
<dbReference type="SMART" id="SM00530">
    <property type="entry name" value="HTH_XRE"/>
    <property type="match status" value="1"/>
</dbReference>
<comment type="caution">
    <text evidence="5">The sequence shown here is derived from an EMBL/GenBank/DDBJ whole genome shotgun (WGS) entry which is preliminary data.</text>
</comment>
<keyword evidence="3" id="KW-0804">Transcription</keyword>
<dbReference type="Gene3D" id="1.10.260.40">
    <property type="entry name" value="lambda repressor-like DNA-binding domains"/>
    <property type="match status" value="1"/>
</dbReference>
<evidence type="ECO:0000313" key="6">
    <source>
        <dbReference type="Proteomes" id="UP000003671"/>
    </source>
</evidence>
<dbReference type="InterPro" id="IPR013096">
    <property type="entry name" value="Cupin_2"/>
</dbReference>
<dbReference type="Pfam" id="PF07883">
    <property type="entry name" value="Cupin_2"/>
    <property type="match status" value="1"/>
</dbReference>
<dbReference type="Proteomes" id="UP000003671">
    <property type="component" value="Unassembled WGS sequence"/>
</dbReference>
<dbReference type="HOGENOM" id="CLU_085376_5_0_9"/>
<protein>
    <submittedName>
        <fullName evidence="5">DNA-binding helix-turn-helix protein</fullName>
    </submittedName>
</protein>
<feature type="domain" description="HTH cro/C1-type" evidence="4">
    <location>
        <begin position="47"/>
        <end position="101"/>
    </location>
</feature>
<keyword evidence="1" id="KW-0805">Transcription regulation</keyword>
<evidence type="ECO:0000259" key="4">
    <source>
        <dbReference type="PROSITE" id="PS50943"/>
    </source>
</evidence>